<dbReference type="AlphaFoldDB" id="A0A835QJ87"/>
<keyword evidence="3" id="KW-1185">Reference proteome</keyword>
<dbReference type="OrthoDB" id="406505at2759"/>
<dbReference type="PANTHER" id="PTHR31197:SF12">
    <property type="entry name" value="OS02G0770600 PROTEIN"/>
    <property type="match status" value="1"/>
</dbReference>
<evidence type="ECO:0000313" key="2">
    <source>
        <dbReference type="EMBL" id="KAG0469698.1"/>
    </source>
</evidence>
<comment type="caution">
    <text evidence="2">The sequence shown here is derived from an EMBL/GenBank/DDBJ whole genome shotgun (WGS) entry which is preliminary data.</text>
</comment>
<evidence type="ECO:0000256" key="1">
    <source>
        <dbReference type="SAM" id="MobiDB-lite"/>
    </source>
</evidence>
<protein>
    <submittedName>
        <fullName evidence="2">Uncharacterized protein</fullName>
    </submittedName>
</protein>
<organism evidence="2 3">
    <name type="scientific">Vanilla planifolia</name>
    <name type="common">Vanilla</name>
    <dbReference type="NCBI Taxonomy" id="51239"/>
    <lineage>
        <taxon>Eukaryota</taxon>
        <taxon>Viridiplantae</taxon>
        <taxon>Streptophyta</taxon>
        <taxon>Embryophyta</taxon>
        <taxon>Tracheophyta</taxon>
        <taxon>Spermatophyta</taxon>
        <taxon>Magnoliopsida</taxon>
        <taxon>Liliopsida</taxon>
        <taxon>Asparagales</taxon>
        <taxon>Orchidaceae</taxon>
        <taxon>Vanilloideae</taxon>
        <taxon>Vanilleae</taxon>
        <taxon>Vanilla</taxon>
    </lineage>
</organism>
<name>A0A835QJ87_VANPL</name>
<evidence type="ECO:0000313" key="3">
    <source>
        <dbReference type="Proteomes" id="UP000636800"/>
    </source>
</evidence>
<dbReference type="InterPro" id="IPR012866">
    <property type="entry name" value="DUF1644"/>
</dbReference>
<dbReference type="Proteomes" id="UP000636800">
    <property type="component" value="Unassembled WGS sequence"/>
</dbReference>
<feature type="region of interest" description="Disordered" evidence="1">
    <location>
        <begin position="144"/>
        <end position="166"/>
    </location>
</feature>
<dbReference type="EMBL" id="JADCNL010000008">
    <property type="protein sequence ID" value="KAG0469698.1"/>
    <property type="molecule type" value="Genomic_DNA"/>
</dbReference>
<feature type="region of interest" description="Disordered" evidence="1">
    <location>
        <begin position="493"/>
        <end position="536"/>
    </location>
</feature>
<gene>
    <name evidence="2" type="ORF">HPP92_016398</name>
</gene>
<reference evidence="2 3" key="1">
    <citation type="journal article" date="2020" name="Nat. Food">
        <title>A phased Vanilla planifolia genome enables genetic improvement of flavour and production.</title>
        <authorList>
            <person name="Hasing T."/>
            <person name="Tang H."/>
            <person name="Brym M."/>
            <person name="Khazi F."/>
            <person name="Huang T."/>
            <person name="Chambers A.H."/>
        </authorList>
    </citation>
    <scope>NUCLEOTIDE SEQUENCE [LARGE SCALE GENOMIC DNA]</scope>
    <source>
        <tissue evidence="2">Leaf</tissue>
    </source>
</reference>
<feature type="compositionally biased region" description="Basic residues" evidence="1">
    <location>
        <begin position="517"/>
        <end position="527"/>
    </location>
</feature>
<accession>A0A835QJ87</accession>
<proteinExistence type="predicted"/>
<dbReference type="Pfam" id="PF07800">
    <property type="entry name" value="DUF1644"/>
    <property type="match status" value="1"/>
</dbReference>
<sequence length="536" mass="60314">MDSEHLWNGRIQADSGAMKAKKHFSCRGSFRRFTAAACRAVAAGTPVEPDGLTVANPSRSIRLIDPQHRDTQATPDDQQINNYHLCHWAALHGRDYRVSRLFSPGTRAVVLPHSPAFRRKKKLLLCFWLTWASLPSTILSLSTHNPDSDGGPGTSETSKHAAPTNLRFPSFSPIDFVSPSTECEDSGNRFFLIIKSTCIFLWLAHQILYKKLVCKMAKGAKSRRRLSSRQFRSTPYPLPRPYSWEASPVNLQKTLALESKDWEEAKCSVCMEFPHHAVLLLCSSYEKGCRPYMCGTSFRHSNCLDQFKKAYTKVRSIEQSNDLRPVGLSSGKSEVLELACPLCRGQVKGWTVVEPARKYLNKKTRNCMQDGCCFVGSYKELKRHVRNEHPCAKPREVDPEMEEKWRVLEHEREREDVLSTIRSSMPGSVVFGDYVIDMTNSDVDGEDDIGGASRGISRSILYFFLREGARLMRLQRGQDDHAGDAVDVSAAYSSGGEDGNADADYNRGRQAGAFRSDRRHRRRRRRSGGASALDVS</sequence>
<dbReference type="PANTHER" id="PTHR31197">
    <property type="entry name" value="OS01G0612600 PROTEIN"/>
    <property type="match status" value="1"/>
</dbReference>